<reference evidence="1 2" key="1">
    <citation type="submission" date="2018-09" db="EMBL/GenBank/DDBJ databases">
        <title>Genomic Encyclopedia of Type Strains, Phase III (KMG-III): the genomes of soil and plant-associated and newly described type strains.</title>
        <authorList>
            <person name="Whitman W."/>
        </authorList>
    </citation>
    <scope>NUCLEOTIDE SEQUENCE [LARGE SCALE GENOMIC DNA]</scope>
    <source>
        <strain evidence="1 2">CECT 7938</strain>
    </source>
</reference>
<comment type="caution">
    <text evidence="1">The sequence shown here is derived from an EMBL/GenBank/DDBJ whole genome shotgun (WGS) entry which is preliminary data.</text>
</comment>
<keyword evidence="2" id="KW-1185">Reference proteome</keyword>
<evidence type="ECO:0000313" key="1">
    <source>
        <dbReference type="EMBL" id="RKE55550.1"/>
    </source>
</evidence>
<dbReference type="AlphaFoldDB" id="A0A420BFR8"/>
<sequence length="45" mass="5315">MNLDLILFYPNADRGNANRREIVANLKWFQANWSWLINLKGIVLI</sequence>
<evidence type="ECO:0000313" key="2">
    <source>
        <dbReference type="Proteomes" id="UP000286246"/>
    </source>
</evidence>
<accession>A0A420BFR8</accession>
<proteinExistence type="predicted"/>
<organism evidence="1 2">
    <name type="scientific">Sphingobacterium detergens</name>
    <dbReference type="NCBI Taxonomy" id="1145106"/>
    <lineage>
        <taxon>Bacteria</taxon>
        <taxon>Pseudomonadati</taxon>
        <taxon>Bacteroidota</taxon>
        <taxon>Sphingobacteriia</taxon>
        <taxon>Sphingobacteriales</taxon>
        <taxon>Sphingobacteriaceae</taxon>
        <taxon>Sphingobacterium</taxon>
    </lineage>
</organism>
<dbReference type="Proteomes" id="UP000286246">
    <property type="component" value="Unassembled WGS sequence"/>
</dbReference>
<gene>
    <name evidence="1" type="ORF">DFQ12_0382</name>
</gene>
<name>A0A420BFR8_SPHD1</name>
<dbReference type="EMBL" id="RAPY01000001">
    <property type="protein sequence ID" value="RKE55550.1"/>
    <property type="molecule type" value="Genomic_DNA"/>
</dbReference>
<protein>
    <submittedName>
        <fullName evidence="1">Uncharacterized protein</fullName>
    </submittedName>
</protein>